<evidence type="ECO:0000313" key="2">
    <source>
        <dbReference type="Proteomes" id="UP001164746"/>
    </source>
</evidence>
<protein>
    <submittedName>
        <fullName evidence="1">Uncharacterized protein</fullName>
    </submittedName>
</protein>
<name>A0ABY7EGB2_MYAAR</name>
<proteinExistence type="predicted"/>
<organism evidence="1 2">
    <name type="scientific">Mya arenaria</name>
    <name type="common">Soft-shell clam</name>
    <dbReference type="NCBI Taxonomy" id="6604"/>
    <lineage>
        <taxon>Eukaryota</taxon>
        <taxon>Metazoa</taxon>
        <taxon>Spiralia</taxon>
        <taxon>Lophotrochozoa</taxon>
        <taxon>Mollusca</taxon>
        <taxon>Bivalvia</taxon>
        <taxon>Autobranchia</taxon>
        <taxon>Heteroconchia</taxon>
        <taxon>Euheterodonta</taxon>
        <taxon>Imparidentia</taxon>
        <taxon>Neoheterodontei</taxon>
        <taxon>Myida</taxon>
        <taxon>Myoidea</taxon>
        <taxon>Myidae</taxon>
        <taxon>Mya</taxon>
    </lineage>
</organism>
<dbReference type="Proteomes" id="UP001164746">
    <property type="component" value="Chromosome 6"/>
</dbReference>
<sequence>MKPTSTLNDSSLRDRQKNYQGYISKTRTIPKITYCNPPFFKPYRVLPGIRKTKVGTLNEGLFKLFCWKAKILNARATVFLELRAPKRDVVYTGSHEVFGKLFLMLEHRSCFFL</sequence>
<evidence type="ECO:0000313" key="1">
    <source>
        <dbReference type="EMBL" id="WAR07967.1"/>
    </source>
</evidence>
<keyword evidence="2" id="KW-1185">Reference proteome</keyword>
<accession>A0ABY7EGB2</accession>
<gene>
    <name evidence="1" type="ORF">MAR_017925</name>
</gene>
<reference evidence="1" key="1">
    <citation type="submission" date="2022-11" db="EMBL/GenBank/DDBJ databases">
        <title>Centuries of genome instability and evolution in soft-shell clam transmissible cancer (bioRxiv).</title>
        <authorList>
            <person name="Hart S.F.M."/>
            <person name="Yonemitsu M.A."/>
            <person name="Giersch R.M."/>
            <person name="Beal B.F."/>
            <person name="Arriagada G."/>
            <person name="Davis B.W."/>
            <person name="Ostrander E.A."/>
            <person name="Goff S.P."/>
            <person name="Metzger M.J."/>
        </authorList>
    </citation>
    <scope>NUCLEOTIDE SEQUENCE</scope>
    <source>
        <strain evidence="1">MELC-2E11</strain>
        <tissue evidence="1">Siphon/mantle</tissue>
    </source>
</reference>
<dbReference type="EMBL" id="CP111017">
    <property type="protein sequence ID" value="WAR07967.1"/>
    <property type="molecule type" value="Genomic_DNA"/>
</dbReference>